<dbReference type="SUPFAM" id="SSF53098">
    <property type="entry name" value="Ribonuclease H-like"/>
    <property type="match status" value="1"/>
</dbReference>
<gene>
    <name evidence="2" type="ORF">M9458_046769</name>
</gene>
<evidence type="ECO:0000259" key="1">
    <source>
        <dbReference type="Pfam" id="PF01612"/>
    </source>
</evidence>
<protein>
    <recommendedName>
        <fullName evidence="1">3'-5' exonuclease domain-containing protein</fullName>
    </recommendedName>
</protein>
<dbReference type="InterPro" id="IPR045092">
    <property type="entry name" value="Rrp6-like"/>
</dbReference>
<dbReference type="AlphaFoldDB" id="A0ABD0N9E0"/>
<proteinExistence type="predicted"/>
<dbReference type="InterPro" id="IPR012337">
    <property type="entry name" value="RNaseH-like_sf"/>
</dbReference>
<accession>A0ABD0N9E0</accession>
<dbReference type="PANTHER" id="PTHR12124">
    <property type="entry name" value="POLYMYOSITIS/SCLERODERMA AUTOANTIGEN-RELATED"/>
    <property type="match status" value="1"/>
</dbReference>
<dbReference type="Pfam" id="PF01612">
    <property type="entry name" value="DNA_pol_A_exo1"/>
    <property type="match status" value="1"/>
</dbReference>
<dbReference type="InterPro" id="IPR002562">
    <property type="entry name" value="3'-5'_exonuclease_dom"/>
</dbReference>
<feature type="non-terminal residue" evidence="2">
    <location>
        <position position="1"/>
    </location>
</feature>
<dbReference type="PANTHER" id="PTHR12124:SF47">
    <property type="entry name" value="EXOSOME COMPONENT 10"/>
    <property type="match status" value="1"/>
</dbReference>
<evidence type="ECO:0000313" key="2">
    <source>
        <dbReference type="EMBL" id="KAL0158693.1"/>
    </source>
</evidence>
<sequence length="116" mass="13718">VFHGADSDIEWLQKDFGLYVVNMFDTHHAARSLNLGRNSLDHLLRVYCNVNSDKRYQLADWRIRPLPDEMLKYAQADTHYLLYVYDRVRADLYDMGNGQPTLIQQVWDKSRDLSLK</sequence>
<dbReference type="Proteomes" id="UP001529510">
    <property type="component" value="Unassembled WGS sequence"/>
</dbReference>
<evidence type="ECO:0000313" key="3">
    <source>
        <dbReference type="Proteomes" id="UP001529510"/>
    </source>
</evidence>
<organism evidence="2 3">
    <name type="scientific">Cirrhinus mrigala</name>
    <name type="common">Mrigala</name>
    <dbReference type="NCBI Taxonomy" id="683832"/>
    <lineage>
        <taxon>Eukaryota</taxon>
        <taxon>Metazoa</taxon>
        <taxon>Chordata</taxon>
        <taxon>Craniata</taxon>
        <taxon>Vertebrata</taxon>
        <taxon>Euteleostomi</taxon>
        <taxon>Actinopterygii</taxon>
        <taxon>Neopterygii</taxon>
        <taxon>Teleostei</taxon>
        <taxon>Ostariophysi</taxon>
        <taxon>Cypriniformes</taxon>
        <taxon>Cyprinidae</taxon>
        <taxon>Labeoninae</taxon>
        <taxon>Labeonini</taxon>
        <taxon>Cirrhinus</taxon>
    </lineage>
</organism>
<keyword evidence="3" id="KW-1185">Reference proteome</keyword>
<feature type="non-terminal residue" evidence="2">
    <location>
        <position position="116"/>
    </location>
</feature>
<comment type="caution">
    <text evidence="2">The sequence shown here is derived from an EMBL/GenBank/DDBJ whole genome shotgun (WGS) entry which is preliminary data.</text>
</comment>
<dbReference type="InterPro" id="IPR036397">
    <property type="entry name" value="RNaseH_sf"/>
</dbReference>
<name>A0ABD0N9E0_CIRMR</name>
<dbReference type="EMBL" id="JAMKFB020000023">
    <property type="protein sequence ID" value="KAL0158693.1"/>
    <property type="molecule type" value="Genomic_DNA"/>
</dbReference>
<reference evidence="2 3" key="1">
    <citation type="submission" date="2024-05" db="EMBL/GenBank/DDBJ databases">
        <title>Genome sequencing and assembly of Indian major carp, Cirrhinus mrigala (Hamilton, 1822).</title>
        <authorList>
            <person name="Mohindra V."/>
            <person name="Chowdhury L.M."/>
            <person name="Lal K."/>
            <person name="Jena J.K."/>
        </authorList>
    </citation>
    <scope>NUCLEOTIDE SEQUENCE [LARGE SCALE GENOMIC DNA]</scope>
    <source>
        <strain evidence="2">CM1030</strain>
        <tissue evidence="2">Blood</tissue>
    </source>
</reference>
<feature type="domain" description="3'-5' exonuclease" evidence="1">
    <location>
        <begin position="1"/>
        <end position="90"/>
    </location>
</feature>
<dbReference type="Gene3D" id="3.30.420.10">
    <property type="entry name" value="Ribonuclease H-like superfamily/Ribonuclease H"/>
    <property type="match status" value="1"/>
</dbReference>